<evidence type="ECO:0000313" key="2">
    <source>
        <dbReference type="EMBL" id="RZN67704.1"/>
    </source>
</evidence>
<dbReference type="EMBL" id="RXIL01000132">
    <property type="protein sequence ID" value="RZN67704.1"/>
    <property type="molecule type" value="Genomic_DNA"/>
</dbReference>
<dbReference type="Proteomes" id="UP000320766">
    <property type="component" value="Unassembled WGS sequence"/>
</dbReference>
<comment type="caution">
    <text evidence="2">The sequence shown here is derived from an EMBL/GenBank/DDBJ whole genome shotgun (WGS) entry which is preliminary data.</text>
</comment>
<name>A0A520KV48_9EURY</name>
<evidence type="ECO:0000313" key="3">
    <source>
        <dbReference type="Proteomes" id="UP000320766"/>
    </source>
</evidence>
<protein>
    <submittedName>
        <fullName evidence="2">DUF4157 domain-containing protein</fullName>
    </submittedName>
</protein>
<dbReference type="InterPro" id="IPR025295">
    <property type="entry name" value="eCIS_core_dom"/>
</dbReference>
<proteinExistence type="predicted"/>
<evidence type="ECO:0000259" key="1">
    <source>
        <dbReference type="Pfam" id="PF13699"/>
    </source>
</evidence>
<reference evidence="2 3" key="1">
    <citation type="journal article" date="2019" name="Nat. Microbiol.">
        <title>Wide diversity of methane and short-chain alkane metabolisms in uncultured archaea.</title>
        <authorList>
            <person name="Borrel G."/>
            <person name="Adam P.S."/>
            <person name="McKay L.J."/>
            <person name="Chen L.X."/>
            <person name="Sierra-Garcia I.N."/>
            <person name="Sieber C.M."/>
            <person name="Letourneur Q."/>
            <person name="Ghozlane A."/>
            <person name="Andersen G.L."/>
            <person name="Li W.J."/>
            <person name="Hallam S.J."/>
            <person name="Muyzer G."/>
            <person name="de Oliveira V.M."/>
            <person name="Inskeep W.P."/>
            <person name="Banfield J.F."/>
            <person name="Gribaldo S."/>
        </authorList>
    </citation>
    <scope>NUCLEOTIDE SEQUENCE [LARGE SCALE GENOMIC DNA]</scope>
    <source>
        <strain evidence="2">NM1b</strain>
    </source>
</reference>
<sequence length="140" mass="16187">MKILEDVKNLLSPFFPNLNLEEVVLIDGSISLGKVIMTLFGASAITFGDKIYFAERLDQSNFFNMALIGHELVHVEQYKKRGMVRFLIRYLLEFVANLAIEKNCRRAYMTISFEREAYQTEKMILDLLIPNKNSSLNDKT</sequence>
<dbReference type="AlphaFoldDB" id="A0A520KV48"/>
<gene>
    <name evidence="2" type="ORF">EF807_07275</name>
</gene>
<organism evidence="2 3">
    <name type="scientific">Candidatus Methanolliviera hydrocarbonicum</name>
    <dbReference type="NCBI Taxonomy" id="2491085"/>
    <lineage>
        <taxon>Archaea</taxon>
        <taxon>Methanobacteriati</taxon>
        <taxon>Methanobacteriota</taxon>
        <taxon>Candidatus Methanoliparia</taxon>
        <taxon>Candidatus Methanoliparales</taxon>
        <taxon>Candidatus Methanollivieraceae</taxon>
        <taxon>Candidatus Methanolliviera</taxon>
    </lineage>
</organism>
<accession>A0A520KV48</accession>
<feature type="domain" description="eCIS core" evidence="1">
    <location>
        <begin position="39"/>
        <end position="80"/>
    </location>
</feature>
<dbReference type="Pfam" id="PF13699">
    <property type="entry name" value="eCIS_core"/>
    <property type="match status" value="1"/>
</dbReference>